<feature type="domain" description="Hemerythrin-like" evidence="2">
    <location>
        <begin position="18"/>
        <end position="149"/>
    </location>
</feature>
<feature type="region of interest" description="Disordered" evidence="1">
    <location>
        <begin position="153"/>
        <end position="173"/>
    </location>
</feature>
<reference evidence="4" key="1">
    <citation type="journal article" date="2019" name="Int. J. Syst. Evol. Microbiol.">
        <title>The Global Catalogue of Microorganisms (GCM) 10K type strain sequencing project: providing services to taxonomists for standard genome sequencing and annotation.</title>
        <authorList>
            <consortium name="The Broad Institute Genomics Platform"/>
            <consortium name="The Broad Institute Genome Sequencing Center for Infectious Disease"/>
            <person name="Wu L."/>
            <person name="Ma J."/>
        </authorList>
    </citation>
    <scope>NUCLEOTIDE SEQUENCE [LARGE SCALE GENOMIC DNA]</scope>
    <source>
        <strain evidence="4">TBRC 7912</strain>
    </source>
</reference>
<dbReference type="EMBL" id="JBHSBC010000048">
    <property type="protein sequence ID" value="MFC3985674.1"/>
    <property type="molecule type" value="Genomic_DNA"/>
</dbReference>
<gene>
    <name evidence="3" type="ORF">ACFOYY_36485</name>
</gene>
<dbReference type="RefSeq" id="WP_386195816.1">
    <property type="nucleotide sequence ID" value="NZ_JBHSBC010000048.1"/>
</dbReference>
<evidence type="ECO:0000313" key="3">
    <source>
        <dbReference type="EMBL" id="MFC3985674.1"/>
    </source>
</evidence>
<protein>
    <submittedName>
        <fullName evidence="3">Hemerythrin domain-containing protein</fullName>
    </submittedName>
</protein>
<dbReference type="Proteomes" id="UP001595698">
    <property type="component" value="Unassembled WGS sequence"/>
</dbReference>
<dbReference type="PANTHER" id="PTHR38048">
    <property type="entry name" value="EXPRESSED PROTEIN"/>
    <property type="match status" value="1"/>
</dbReference>
<evidence type="ECO:0000259" key="2">
    <source>
        <dbReference type="Pfam" id="PF01814"/>
    </source>
</evidence>
<evidence type="ECO:0000256" key="1">
    <source>
        <dbReference type="SAM" id="MobiDB-lite"/>
    </source>
</evidence>
<dbReference type="PANTHER" id="PTHR38048:SF1">
    <property type="entry name" value="HEMERYTHRIN-LIKE DOMAIN-CONTAINING PROTEIN"/>
    <property type="match status" value="1"/>
</dbReference>
<keyword evidence="4" id="KW-1185">Reference proteome</keyword>
<proteinExistence type="predicted"/>
<sequence length="173" mass="19334">METPTNPGDRLAAFGNQLIEVHDWLREELTRLGDDVDTYLEGRMERPRRLRAHCLAFCSALTLHHTGEDAGAFPALAGRFPELRPVIERLEHDHQLVAGILRDLENLVEGLGDRPPGPEEARRVRDTLDGLTAILESHFTYEERKIVAALDALGSPGDPDFRPPAWLESLGND</sequence>
<accession>A0ABV8FBK1</accession>
<dbReference type="Pfam" id="PF01814">
    <property type="entry name" value="Hemerythrin"/>
    <property type="match status" value="1"/>
</dbReference>
<organism evidence="3 4">
    <name type="scientific">Streptosporangium jomthongense</name>
    <dbReference type="NCBI Taxonomy" id="1193683"/>
    <lineage>
        <taxon>Bacteria</taxon>
        <taxon>Bacillati</taxon>
        <taxon>Actinomycetota</taxon>
        <taxon>Actinomycetes</taxon>
        <taxon>Streptosporangiales</taxon>
        <taxon>Streptosporangiaceae</taxon>
        <taxon>Streptosporangium</taxon>
    </lineage>
</organism>
<dbReference type="Gene3D" id="1.20.120.520">
    <property type="entry name" value="nmb1532 protein domain like"/>
    <property type="match status" value="1"/>
</dbReference>
<evidence type="ECO:0000313" key="4">
    <source>
        <dbReference type="Proteomes" id="UP001595698"/>
    </source>
</evidence>
<dbReference type="InterPro" id="IPR012312">
    <property type="entry name" value="Hemerythrin-like"/>
</dbReference>
<dbReference type="InterPro" id="IPR053206">
    <property type="entry name" value="Dimeric_xanthone_biosynth"/>
</dbReference>
<dbReference type="CDD" id="cd12108">
    <property type="entry name" value="Hr-like"/>
    <property type="match status" value="1"/>
</dbReference>
<comment type="caution">
    <text evidence="3">The sequence shown here is derived from an EMBL/GenBank/DDBJ whole genome shotgun (WGS) entry which is preliminary data.</text>
</comment>
<name>A0ABV8FBK1_9ACTN</name>